<feature type="region of interest" description="Disordered" evidence="1">
    <location>
        <begin position="194"/>
        <end position="223"/>
    </location>
</feature>
<organism evidence="2">
    <name type="scientific">Aspergillus niger</name>
    <dbReference type="NCBI Taxonomy" id="5061"/>
    <lineage>
        <taxon>Eukaryota</taxon>
        <taxon>Fungi</taxon>
        <taxon>Dikarya</taxon>
        <taxon>Ascomycota</taxon>
        <taxon>Pezizomycotina</taxon>
        <taxon>Eurotiomycetes</taxon>
        <taxon>Eurotiomycetidae</taxon>
        <taxon>Eurotiales</taxon>
        <taxon>Aspergillaceae</taxon>
        <taxon>Aspergillus</taxon>
        <taxon>Aspergillus subgen. Circumdati</taxon>
    </lineage>
</organism>
<reference evidence="2" key="2">
    <citation type="submission" date="2025-08" db="UniProtKB">
        <authorList>
            <consortium name="RefSeq"/>
        </authorList>
    </citation>
    <scope>IDENTIFICATION</scope>
</reference>
<protein>
    <submittedName>
        <fullName evidence="2">Uncharacterized protein</fullName>
    </submittedName>
</protein>
<dbReference type="VEuPathDB" id="FungiDB:An01g08260"/>
<dbReference type="RefSeq" id="XP_059603261.1">
    <property type="nucleotide sequence ID" value="XM_059749870.1"/>
</dbReference>
<gene>
    <name evidence="2" type="ORF">An01g08260</name>
</gene>
<feature type="compositionally biased region" description="Polar residues" evidence="1">
    <location>
        <begin position="211"/>
        <end position="223"/>
    </location>
</feature>
<accession>A0AAJ8E1I3</accession>
<proteinExistence type="predicted"/>
<evidence type="ECO:0000313" key="2">
    <source>
        <dbReference type="RefSeq" id="XP_059603261.1"/>
    </source>
</evidence>
<evidence type="ECO:0000256" key="1">
    <source>
        <dbReference type="SAM" id="MobiDB-lite"/>
    </source>
</evidence>
<sequence>MAVSNGSDDDDDVIFSGSLSPAALYTCFSIRPYCRTTFGKLNNVSIGPQIDAIGIRPENESGVQIGPAQQSNMMVVERGTIFPYKRYGQFNIDKIVSQVPPWPVEAFVHIFDTSECVWAVTAEGPPYFEGLMLRSCPVAVLLGDVKKVAIFNVSAPIDFQSILCSLGDILVKGRRPKSGGVLVKAGLGFAIGGESRPPDVTSRDTGDLPPSMQTTSQRQGDCVSSQQAAGAFATSSDLFSSAHCPLSFSELVSGSST</sequence>
<dbReference type="AlphaFoldDB" id="A0AAJ8E1I3"/>
<reference evidence="2" key="1">
    <citation type="submission" date="2025-02" db="EMBL/GenBank/DDBJ databases">
        <authorList>
            <consortium name="NCBI Genome Project"/>
        </authorList>
    </citation>
    <scope>NUCLEOTIDE SEQUENCE</scope>
</reference>
<name>A0AAJ8E1I3_ASPNG</name>
<dbReference type="KEGG" id="ang:An01g08260"/>
<dbReference type="GeneID" id="84590024"/>